<dbReference type="Pfam" id="PF03443">
    <property type="entry name" value="AA9"/>
    <property type="match status" value="1"/>
</dbReference>
<evidence type="ECO:0000256" key="12">
    <source>
        <dbReference type="ARBA" id="ARBA00044502"/>
    </source>
</evidence>
<evidence type="ECO:0000256" key="5">
    <source>
        <dbReference type="ARBA" id="ARBA00023001"/>
    </source>
</evidence>
<evidence type="ECO:0000256" key="8">
    <source>
        <dbReference type="ARBA" id="ARBA00023033"/>
    </source>
</evidence>
<feature type="domain" description="Auxiliary Activity family 9 catalytic" evidence="16">
    <location>
        <begin position="17"/>
        <end position="220"/>
    </location>
</feature>
<keyword evidence="11" id="KW-0624">Polysaccharide degradation</keyword>
<evidence type="ECO:0000256" key="11">
    <source>
        <dbReference type="ARBA" id="ARBA00023326"/>
    </source>
</evidence>
<comment type="subcellular location">
    <subcellularLocation>
        <location evidence="2">Secreted</location>
    </subcellularLocation>
</comment>
<evidence type="ECO:0000256" key="15">
    <source>
        <dbReference type="SAM" id="SignalP"/>
    </source>
</evidence>
<dbReference type="Proteomes" id="UP001310594">
    <property type="component" value="Unassembled WGS sequence"/>
</dbReference>
<evidence type="ECO:0000256" key="2">
    <source>
        <dbReference type="ARBA" id="ARBA00004613"/>
    </source>
</evidence>
<dbReference type="AlphaFoldDB" id="A0AAN7VTG0"/>
<comment type="caution">
    <text evidence="17">The sequence shown here is derived from an EMBL/GenBank/DDBJ whole genome shotgun (WGS) entry which is preliminary data.</text>
</comment>
<comment type="catalytic activity">
    <reaction evidence="13">
        <text>[(1-&gt;4)-beta-D-glucosyl]n+m + reduced acceptor + O2 = 4-dehydro-beta-D-glucosyl-[(1-&gt;4)-beta-D-glucosyl]n-1 + [(1-&gt;4)-beta-D-glucosyl]m + acceptor + H2O.</text>
        <dbReference type="EC" id="1.14.99.56"/>
    </reaction>
</comment>
<dbReference type="GO" id="GO:0046872">
    <property type="term" value="F:metal ion binding"/>
    <property type="evidence" value="ECO:0007669"/>
    <property type="project" value="UniProtKB-KW"/>
</dbReference>
<name>A0AAN7VTG0_9PEZI</name>
<keyword evidence="10" id="KW-0119">Carbohydrate metabolism</keyword>
<reference evidence="17" key="1">
    <citation type="submission" date="2023-08" db="EMBL/GenBank/DDBJ databases">
        <title>Black Yeasts Isolated from many extreme environments.</title>
        <authorList>
            <person name="Coleine C."/>
            <person name="Stajich J.E."/>
            <person name="Selbmann L."/>
        </authorList>
    </citation>
    <scope>NUCLEOTIDE SEQUENCE</scope>
    <source>
        <strain evidence="17">CCFEE 5810</strain>
    </source>
</reference>
<dbReference type="PANTHER" id="PTHR33353">
    <property type="entry name" value="PUTATIVE (AFU_ORTHOLOGUE AFUA_1G12560)-RELATED"/>
    <property type="match status" value="1"/>
</dbReference>
<organism evidence="17 18">
    <name type="scientific">Elasticomyces elasticus</name>
    <dbReference type="NCBI Taxonomy" id="574655"/>
    <lineage>
        <taxon>Eukaryota</taxon>
        <taxon>Fungi</taxon>
        <taxon>Dikarya</taxon>
        <taxon>Ascomycota</taxon>
        <taxon>Pezizomycotina</taxon>
        <taxon>Dothideomycetes</taxon>
        <taxon>Dothideomycetidae</taxon>
        <taxon>Mycosphaerellales</taxon>
        <taxon>Teratosphaeriaceae</taxon>
        <taxon>Elasticomyces</taxon>
    </lineage>
</organism>
<dbReference type="GO" id="GO:0030245">
    <property type="term" value="P:cellulose catabolic process"/>
    <property type="evidence" value="ECO:0007669"/>
    <property type="project" value="UniProtKB-KW"/>
</dbReference>
<evidence type="ECO:0000259" key="16">
    <source>
        <dbReference type="Pfam" id="PF03443"/>
    </source>
</evidence>
<evidence type="ECO:0000256" key="1">
    <source>
        <dbReference type="ARBA" id="ARBA00001973"/>
    </source>
</evidence>
<dbReference type="EMBL" id="JAVRQU010000005">
    <property type="protein sequence ID" value="KAK5702787.1"/>
    <property type="molecule type" value="Genomic_DNA"/>
</dbReference>
<dbReference type="GO" id="GO:0004497">
    <property type="term" value="F:monooxygenase activity"/>
    <property type="evidence" value="ECO:0007669"/>
    <property type="project" value="UniProtKB-KW"/>
</dbReference>
<dbReference type="EC" id="1.14.99.56" evidence="14"/>
<keyword evidence="3" id="KW-0964">Secreted</keyword>
<sequence length="244" mass="25679">MLSIATVLGCVALVAAHGYVNTSIIGGKNYEFYQPYLDPYLDPAPQRISRPIQGNGPVTDVTLSDIQCGGYTAGEAPGSKPAPLSATAPAGSKVTLNWTLWPATHYGPTMTYMARCPGDCTKFLPKSSAVWFKIAEGGKTTSADGSVSWATDPLTLPNNKGYTYTIPACLKAGTYVVRHELVALHAAPAQFFPGCHQIKVTGSGTTVPAKLVGFPGAYTNVGVEYDNTKAEYPIPGPAVFTCPT</sequence>
<evidence type="ECO:0000256" key="13">
    <source>
        <dbReference type="ARBA" id="ARBA00045077"/>
    </source>
</evidence>
<keyword evidence="6" id="KW-0560">Oxidoreductase</keyword>
<comment type="similarity">
    <text evidence="12">Belongs to the polysaccharide monooxygenase AA9 family.</text>
</comment>
<evidence type="ECO:0000256" key="6">
    <source>
        <dbReference type="ARBA" id="ARBA00023002"/>
    </source>
</evidence>
<keyword evidence="7" id="KW-0186">Copper</keyword>
<evidence type="ECO:0000256" key="10">
    <source>
        <dbReference type="ARBA" id="ARBA00023277"/>
    </source>
</evidence>
<keyword evidence="5" id="KW-0136">Cellulose degradation</keyword>
<dbReference type="InterPro" id="IPR005103">
    <property type="entry name" value="AA9_LPMO"/>
</dbReference>
<evidence type="ECO:0000313" key="17">
    <source>
        <dbReference type="EMBL" id="KAK5702787.1"/>
    </source>
</evidence>
<protein>
    <recommendedName>
        <fullName evidence="14">lytic cellulose monooxygenase (C4-dehydrogenating)</fullName>
        <ecNumber evidence="14">1.14.99.56</ecNumber>
    </recommendedName>
</protein>
<evidence type="ECO:0000256" key="14">
    <source>
        <dbReference type="ARBA" id="ARBA00047174"/>
    </source>
</evidence>
<evidence type="ECO:0000313" key="18">
    <source>
        <dbReference type="Proteomes" id="UP001310594"/>
    </source>
</evidence>
<dbReference type="Gene3D" id="2.70.50.70">
    <property type="match status" value="1"/>
</dbReference>
<keyword evidence="9" id="KW-1015">Disulfide bond</keyword>
<dbReference type="GO" id="GO:0005576">
    <property type="term" value="C:extracellular region"/>
    <property type="evidence" value="ECO:0007669"/>
    <property type="project" value="UniProtKB-SubCell"/>
</dbReference>
<evidence type="ECO:0000256" key="4">
    <source>
        <dbReference type="ARBA" id="ARBA00022723"/>
    </source>
</evidence>
<evidence type="ECO:0000256" key="7">
    <source>
        <dbReference type="ARBA" id="ARBA00023008"/>
    </source>
</evidence>
<comment type="cofactor">
    <cofactor evidence="1">
        <name>Cu(2+)</name>
        <dbReference type="ChEBI" id="CHEBI:29036"/>
    </cofactor>
</comment>
<keyword evidence="4" id="KW-0479">Metal-binding</keyword>
<proteinExistence type="inferred from homology"/>
<feature type="signal peptide" evidence="15">
    <location>
        <begin position="1"/>
        <end position="16"/>
    </location>
</feature>
<dbReference type="CDD" id="cd21175">
    <property type="entry name" value="LPMO_AA9"/>
    <property type="match status" value="1"/>
</dbReference>
<dbReference type="PANTHER" id="PTHR33353:SF6">
    <property type="entry name" value="ENDOGLUCANASE IV"/>
    <property type="match status" value="1"/>
</dbReference>
<dbReference type="InterPro" id="IPR049892">
    <property type="entry name" value="AA9"/>
</dbReference>
<gene>
    <name evidence="17" type="ORF">LTR97_003733</name>
</gene>
<accession>A0AAN7VTG0</accession>
<evidence type="ECO:0000256" key="3">
    <source>
        <dbReference type="ARBA" id="ARBA00022525"/>
    </source>
</evidence>
<evidence type="ECO:0000256" key="9">
    <source>
        <dbReference type="ARBA" id="ARBA00023157"/>
    </source>
</evidence>
<keyword evidence="8" id="KW-0503">Monooxygenase</keyword>
<keyword evidence="15" id="KW-0732">Signal</keyword>
<feature type="chain" id="PRO_5042993905" description="lytic cellulose monooxygenase (C4-dehydrogenating)" evidence="15">
    <location>
        <begin position="17"/>
        <end position="244"/>
    </location>
</feature>